<dbReference type="PROSITE" id="PS51371">
    <property type="entry name" value="CBS"/>
    <property type="match status" value="2"/>
</dbReference>
<evidence type="ECO:0000256" key="1">
    <source>
        <dbReference type="ARBA" id="ARBA00023122"/>
    </source>
</evidence>
<keyword evidence="6" id="KW-1185">Reference proteome</keyword>
<protein>
    <recommendedName>
        <fullName evidence="4">CBS domain-containing protein</fullName>
    </recommendedName>
</protein>
<dbReference type="EMBL" id="BONJ01000050">
    <property type="protein sequence ID" value="GIG19234.1"/>
    <property type="molecule type" value="Genomic_DNA"/>
</dbReference>
<sequence>MSADTARNGPTLREPSPSRIGPGDTGNVGEQLTGRTVRDVMTGRPVCVEPGTTLTEAARLMRDNAIGDVLVAEGERLVGIVTSGDIVRVVAAERDPATIVAGELTDRELVTVHADDDTGEAARIMKERSLRRLPVCESHRVIGVITWNDLTRGQRHQPPDSDEGATGVGWSTRPDG</sequence>
<feature type="domain" description="CBS" evidence="4">
    <location>
        <begin position="41"/>
        <end position="96"/>
    </location>
</feature>
<dbReference type="Proteomes" id="UP000660339">
    <property type="component" value="Unassembled WGS sequence"/>
</dbReference>
<dbReference type="InterPro" id="IPR051257">
    <property type="entry name" value="Diverse_CBS-Domain"/>
</dbReference>
<dbReference type="InterPro" id="IPR046342">
    <property type="entry name" value="CBS_dom_sf"/>
</dbReference>
<organism evidence="5 6">
    <name type="scientific">Catellatospora methionotrophica</name>
    <dbReference type="NCBI Taxonomy" id="121620"/>
    <lineage>
        <taxon>Bacteria</taxon>
        <taxon>Bacillati</taxon>
        <taxon>Actinomycetota</taxon>
        <taxon>Actinomycetes</taxon>
        <taxon>Micromonosporales</taxon>
        <taxon>Micromonosporaceae</taxon>
        <taxon>Catellatospora</taxon>
    </lineage>
</organism>
<dbReference type="InterPro" id="IPR000644">
    <property type="entry name" value="CBS_dom"/>
</dbReference>
<dbReference type="PANTHER" id="PTHR43080">
    <property type="entry name" value="CBS DOMAIN-CONTAINING PROTEIN CBSX3, MITOCHONDRIAL"/>
    <property type="match status" value="1"/>
</dbReference>
<evidence type="ECO:0000256" key="3">
    <source>
        <dbReference type="SAM" id="MobiDB-lite"/>
    </source>
</evidence>
<feature type="domain" description="CBS" evidence="4">
    <location>
        <begin position="105"/>
        <end position="161"/>
    </location>
</feature>
<evidence type="ECO:0000313" key="5">
    <source>
        <dbReference type="EMBL" id="GIG19234.1"/>
    </source>
</evidence>
<gene>
    <name evidence="5" type="ORF">Cme02nite_75660</name>
</gene>
<evidence type="ECO:0000259" key="4">
    <source>
        <dbReference type="PROSITE" id="PS51371"/>
    </source>
</evidence>
<evidence type="ECO:0000256" key="2">
    <source>
        <dbReference type="PROSITE-ProRule" id="PRU00703"/>
    </source>
</evidence>
<dbReference type="Gene3D" id="3.10.580.10">
    <property type="entry name" value="CBS-domain"/>
    <property type="match status" value="1"/>
</dbReference>
<dbReference type="SUPFAM" id="SSF54631">
    <property type="entry name" value="CBS-domain pair"/>
    <property type="match status" value="1"/>
</dbReference>
<comment type="caution">
    <text evidence="5">The sequence shown here is derived from an EMBL/GenBank/DDBJ whole genome shotgun (WGS) entry which is preliminary data.</text>
</comment>
<dbReference type="Pfam" id="PF00571">
    <property type="entry name" value="CBS"/>
    <property type="match status" value="2"/>
</dbReference>
<dbReference type="AlphaFoldDB" id="A0A8J3PJW0"/>
<accession>A0A8J3PJW0</accession>
<feature type="region of interest" description="Disordered" evidence="3">
    <location>
        <begin position="1"/>
        <end position="31"/>
    </location>
</feature>
<reference evidence="5" key="1">
    <citation type="submission" date="2021-01" db="EMBL/GenBank/DDBJ databases">
        <title>Whole genome shotgun sequence of Catellatospora methionotrophica NBRC 14553.</title>
        <authorList>
            <person name="Komaki H."/>
            <person name="Tamura T."/>
        </authorList>
    </citation>
    <scope>NUCLEOTIDE SEQUENCE</scope>
    <source>
        <strain evidence="5">NBRC 14553</strain>
    </source>
</reference>
<proteinExistence type="predicted"/>
<name>A0A8J3PJW0_9ACTN</name>
<evidence type="ECO:0000313" key="6">
    <source>
        <dbReference type="Proteomes" id="UP000660339"/>
    </source>
</evidence>
<dbReference type="SMART" id="SM00116">
    <property type="entry name" value="CBS"/>
    <property type="match status" value="2"/>
</dbReference>
<keyword evidence="1 2" id="KW-0129">CBS domain</keyword>
<dbReference type="PANTHER" id="PTHR43080:SF2">
    <property type="entry name" value="CBS DOMAIN-CONTAINING PROTEIN"/>
    <property type="match status" value="1"/>
</dbReference>
<feature type="region of interest" description="Disordered" evidence="3">
    <location>
        <begin position="151"/>
        <end position="176"/>
    </location>
</feature>